<organism evidence="1 2">
    <name type="scientific">Stanieria cyanosphaera (strain ATCC 29371 / PCC 7437)</name>
    <dbReference type="NCBI Taxonomy" id="111780"/>
    <lineage>
        <taxon>Bacteria</taxon>
        <taxon>Bacillati</taxon>
        <taxon>Cyanobacteriota</taxon>
        <taxon>Cyanophyceae</taxon>
        <taxon>Pleurocapsales</taxon>
        <taxon>Dermocarpellaceae</taxon>
        <taxon>Stanieria</taxon>
    </lineage>
</organism>
<dbReference type="KEGG" id="scs:Sta7437_3135"/>
<name>K9XX27_STAC7</name>
<dbReference type="eggNOG" id="ENOG5033AKM">
    <property type="taxonomic scope" value="Bacteria"/>
</dbReference>
<dbReference type="OrthoDB" id="573945at2"/>
<proteinExistence type="predicted"/>
<dbReference type="AlphaFoldDB" id="K9XX27"/>
<accession>K9XX27</accession>
<reference evidence="2" key="1">
    <citation type="journal article" date="2013" name="Proc. Natl. Acad. Sci. U.S.A.">
        <title>Improving the coverage of the cyanobacterial phylum using diversity-driven genome sequencing.</title>
        <authorList>
            <person name="Shih P.M."/>
            <person name="Wu D."/>
            <person name="Latifi A."/>
            <person name="Axen S.D."/>
            <person name="Fewer D.P."/>
            <person name="Talla E."/>
            <person name="Calteau A."/>
            <person name="Cai F."/>
            <person name="Tandeau de Marsac N."/>
            <person name="Rippka R."/>
            <person name="Herdman M."/>
            <person name="Sivonen K."/>
            <person name="Coursin T."/>
            <person name="Laurent T."/>
            <person name="Goodwin L."/>
            <person name="Nolan M."/>
            <person name="Davenport K.W."/>
            <person name="Han C.S."/>
            <person name="Rubin E.M."/>
            <person name="Eisen J.A."/>
            <person name="Woyke T."/>
            <person name="Gugger M."/>
            <person name="Kerfeld C.A."/>
        </authorList>
    </citation>
    <scope>NUCLEOTIDE SEQUENCE [LARGE SCALE GENOMIC DNA]</scope>
    <source>
        <strain evidence="2">ATCC 29371 / PCC 7437</strain>
    </source>
</reference>
<dbReference type="EMBL" id="CP003653">
    <property type="protein sequence ID" value="AFZ36646.1"/>
    <property type="molecule type" value="Genomic_DNA"/>
</dbReference>
<evidence type="ECO:0000313" key="1">
    <source>
        <dbReference type="EMBL" id="AFZ36646.1"/>
    </source>
</evidence>
<gene>
    <name evidence="1" type="ordered locus">Sta7437_3135</name>
</gene>
<dbReference type="Proteomes" id="UP000010473">
    <property type="component" value="Chromosome"/>
</dbReference>
<keyword evidence="2" id="KW-1185">Reference proteome</keyword>
<protein>
    <submittedName>
        <fullName evidence="1">Uncharacterized protein</fullName>
    </submittedName>
</protein>
<dbReference type="HOGENOM" id="CLU_176123_1_0_3"/>
<evidence type="ECO:0000313" key="2">
    <source>
        <dbReference type="Proteomes" id="UP000010473"/>
    </source>
</evidence>
<dbReference type="RefSeq" id="WP_015194311.1">
    <property type="nucleotide sequence ID" value="NC_019748.1"/>
</dbReference>
<sequence length="89" mass="10622">MAKLVVQPKDFQPQWCFVPLKQSHYENRQLYPLNTWVRLLDLPNSWCDDEALLLCQHSDSEWVAWIPNYGEMILHHSQFCFEPQWSSAS</sequence>